<dbReference type="AlphaFoldDB" id="A0A0A8XQZ3"/>
<protein>
    <submittedName>
        <fullName evidence="1">Uncharacterized protein</fullName>
    </submittedName>
</protein>
<sequence>MAAAASRSGEGTGRSGGSEATKRWPVAEGARVGGWGRDARKLREIITRDARSVKRIG</sequence>
<reference evidence="1" key="1">
    <citation type="submission" date="2014-09" db="EMBL/GenBank/DDBJ databases">
        <authorList>
            <person name="Magalhaes I.L.F."/>
            <person name="Oliveira U."/>
            <person name="Santos F.R."/>
            <person name="Vidigal T.H.D.A."/>
            <person name="Brescovit A.D."/>
            <person name="Santos A.J."/>
        </authorList>
    </citation>
    <scope>NUCLEOTIDE SEQUENCE</scope>
    <source>
        <tissue evidence="1">Shoot tissue taken approximately 20 cm above the soil surface</tissue>
    </source>
</reference>
<accession>A0A0A8XQZ3</accession>
<dbReference type="EMBL" id="GBRH01282777">
    <property type="protein sequence ID" value="JAD15118.1"/>
    <property type="molecule type" value="Transcribed_RNA"/>
</dbReference>
<evidence type="ECO:0000313" key="1">
    <source>
        <dbReference type="EMBL" id="JAD15118.1"/>
    </source>
</evidence>
<name>A0A0A8XQZ3_ARUDO</name>
<organism evidence="1">
    <name type="scientific">Arundo donax</name>
    <name type="common">Giant reed</name>
    <name type="synonym">Donax arundinaceus</name>
    <dbReference type="NCBI Taxonomy" id="35708"/>
    <lineage>
        <taxon>Eukaryota</taxon>
        <taxon>Viridiplantae</taxon>
        <taxon>Streptophyta</taxon>
        <taxon>Embryophyta</taxon>
        <taxon>Tracheophyta</taxon>
        <taxon>Spermatophyta</taxon>
        <taxon>Magnoliopsida</taxon>
        <taxon>Liliopsida</taxon>
        <taxon>Poales</taxon>
        <taxon>Poaceae</taxon>
        <taxon>PACMAD clade</taxon>
        <taxon>Arundinoideae</taxon>
        <taxon>Arundineae</taxon>
        <taxon>Arundo</taxon>
    </lineage>
</organism>
<reference evidence="1" key="2">
    <citation type="journal article" date="2015" name="Data Brief">
        <title>Shoot transcriptome of the giant reed, Arundo donax.</title>
        <authorList>
            <person name="Barrero R.A."/>
            <person name="Guerrero F.D."/>
            <person name="Moolhuijzen P."/>
            <person name="Goolsby J.A."/>
            <person name="Tidwell J."/>
            <person name="Bellgard S.E."/>
            <person name="Bellgard M.I."/>
        </authorList>
    </citation>
    <scope>NUCLEOTIDE SEQUENCE</scope>
    <source>
        <tissue evidence="1">Shoot tissue taken approximately 20 cm above the soil surface</tissue>
    </source>
</reference>
<proteinExistence type="predicted"/>